<organism evidence="2 3">
    <name type="scientific">Solilutibacter oculi</name>
    <dbReference type="NCBI Taxonomy" id="2698682"/>
    <lineage>
        <taxon>Bacteria</taxon>
        <taxon>Pseudomonadati</taxon>
        <taxon>Pseudomonadota</taxon>
        <taxon>Gammaproteobacteria</taxon>
        <taxon>Lysobacterales</taxon>
        <taxon>Lysobacteraceae</taxon>
        <taxon>Solilutibacter</taxon>
    </lineage>
</organism>
<proteinExistence type="predicted"/>
<gene>
    <name evidence="2" type="ORF">DCD74_06810</name>
</gene>
<feature type="transmembrane region" description="Helical" evidence="1">
    <location>
        <begin position="6"/>
        <end position="26"/>
    </location>
</feature>
<feature type="transmembrane region" description="Helical" evidence="1">
    <location>
        <begin position="61"/>
        <end position="80"/>
    </location>
</feature>
<keyword evidence="1" id="KW-1133">Transmembrane helix</keyword>
<keyword evidence="3" id="KW-1185">Reference proteome</keyword>
<dbReference type="EMBL" id="CP029556">
    <property type="protein sequence ID" value="AXA84436.1"/>
    <property type="molecule type" value="Genomic_DNA"/>
</dbReference>
<dbReference type="KEGG" id="lue:DCD74_06810"/>
<keyword evidence="1" id="KW-0472">Membrane</keyword>
<evidence type="ECO:0000256" key="1">
    <source>
        <dbReference type="SAM" id="Phobius"/>
    </source>
</evidence>
<evidence type="ECO:0000313" key="3">
    <source>
        <dbReference type="Proteomes" id="UP000251842"/>
    </source>
</evidence>
<dbReference type="AlphaFoldDB" id="A0A344J5X6"/>
<evidence type="ECO:0000313" key="2">
    <source>
        <dbReference type="EMBL" id="AXA84436.1"/>
    </source>
</evidence>
<dbReference type="RefSeq" id="WP_112926649.1">
    <property type="nucleotide sequence ID" value="NZ_CP029556.1"/>
</dbReference>
<name>A0A344J5X6_9GAMM</name>
<feature type="transmembrane region" description="Helical" evidence="1">
    <location>
        <begin position="33"/>
        <end position="55"/>
    </location>
</feature>
<protein>
    <submittedName>
        <fullName evidence="2">Uncharacterized protein</fullName>
    </submittedName>
</protein>
<dbReference type="Proteomes" id="UP000251842">
    <property type="component" value="Chromosome"/>
</dbReference>
<accession>A0A344J5X6</accession>
<keyword evidence="1" id="KW-0812">Transmembrane</keyword>
<sequence>MNPTLVMIFFFATAPIALMPSIISLLTRHRSRWPIVAVNLALWTLIFFAARSFSIGTSEKFQLPTLLALAMWLVLLGFSIRSPSRQDARASRTP</sequence>
<dbReference type="OrthoDB" id="6008304at2"/>
<reference evidence="3" key="1">
    <citation type="submission" date="2018-05" db="EMBL/GenBank/DDBJ databases">
        <title>Luteimonas pekinense sp. nov., isolated from human Meibomian gland secretions, Beijing, China.</title>
        <authorList>
            <person name="Wen T."/>
            <person name="Bai H."/>
            <person name="Lv H."/>
        </authorList>
    </citation>
    <scope>NUCLEOTIDE SEQUENCE [LARGE SCALE GENOMIC DNA]</scope>
    <source>
        <strain evidence="3">83-4</strain>
    </source>
</reference>